<keyword evidence="7" id="KW-0902">Two-component regulatory system</keyword>
<dbReference type="Gene3D" id="3.30.450.40">
    <property type="match status" value="1"/>
</dbReference>
<dbReference type="SUPFAM" id="SSF55781">
    <property type="entry name" value="GAF domain-like"/>
    <property type="match status" value="1"/>
</dbReference>
<keyword evidence="4" id="KW-0597">Phosphoprotein</keyword>
<dbReference type="Pfam" id="PF00512">
    <property type="entry name" value="HisKA"/>
    <property type="match status" value="1"/>
</dbReference>
<dbReference type="SUPFAM" id="SSF47384">
    <property type="entry name" value="Homodimeric domain of signal transducing histidine kinase"/>
    <property type="match status" value="1"/>
</dbReference>
<dbReference type="InterPro" id="IPR004358">
    <property type="entry name" value="Sig_transdc_His_kin-like_C"/>
</dbReference>
<reference evidence="11 12" key="1">
    <citation type="submission" date="2021-08" db="EMBL/GenBank/DDBJ databases">
        <title>Nocardioides bacterium WL0053 sp. nov., isolated from the sediment.</title>
        <authorList>
            <person name="Wang L."/>
            <person name="Zhang D."/>
            <person name="Zhang A."/>
        </authorList>
    </citation>
    <scope>NUCLEOTIDE SEQUENCE [LARGE SCALE GENOMIC DNA]</scope>
    <source>
        <strain evidence="11 12">WL0053</strain>
    </source>
</reference>
<evidence type="ECO:0000313" key="12">
    <source>
        <dbReference type="Proteomes" id="UP000754710"/>
    </source>
</evidence>
<gene>
    <name evidence="11" type="ORF">K1X13_14655</name>
</gene>
<dbReference type="InterPro" id="IPR005467">
    <property type="entry name" value="His_kinase_dom"/>
</dbReference>
<dbReference type="InterPro" id="IPR003661">
    <property type="entry name" value="HisK_dim/P_dom"/>
</dbReference>
<keyword evidence="12" id="KW-1185">Reference proteome</keyword>
<comment type="subcellular location">
    <subcellularLocation>
        <location evidence="2">Cell membrane</location>
    </subcellularLocation>
</comment>
<dbReference type="CDD" id="cd00082">
    <property type="entry name" value="HisKA"/>
    <property type="match status" value="1"/>
</dbReference>
<dbReference type="InterPro" id="IPR050351">
    <property type="entry name" value="BphY/WalK/GraS-like"/>
</dbReference>
<name>A0ABS7RPU5_9ACTN</name>
<organism evidence="11 12">
    <name type="scientific">Nocardioides jiangsuensis</name>
    <dbReference type="NCBI Taxonomy" id="2866161"/>
    <lineage>
        <taxon>Bacteria</taxon>
        <taxon>Bacillati</taxon>
        <taxon>Actinomycetota</taxon>
        <taxon>Actinomycetes</taxon>
        <taxon>Propionibacteriales</taxon>
        <taxon>Nocardioidaceae</taxon>
        <taxon>Nocardioides</taxon>
    </lineage>
</organism>
<dbReference type="GO" id="GO:0016301">
    <property type="term" value="F:kinase activity"/>
    <property type="evidence" value="ECO:0007669"/>
    <property type="project" value="UniProtKB-KW"/>
</dbReference>
<dbReference type="Gene3D" id="1.10.287.130">
    <property type="match status" value="1"/>
</dbReference>
<keyword evidence="5" id="KW-0808">Transferase</keyword>
<dbReference type="InterPro" id="IPR003594">
    <property type="entry name" value="HATPase_dom"/>
</dbReference>
<dbReference type="PROSITE" id="PS50109">
    <property type="entry name" value="HIS_KIN"/>
    <property type="match status" value="1"/>
</dbReference>
<dbReference type="PANTHER" id="PTHR42878:SF15">
    <property type="entry name" value="BACTERIOPHYTOCHROME"/>
    <property type="match status" value="1"/>
</dbReference>
<dbReference type="SUPFAM" id="SSF55874">
    <property type="entry name" value="ATPase domain of HSP90 chaperone/DNA topoisomerase II/histidine kinase"/>
    <property type="match status" value="1"/>
</dbReference>
<dbReference type="Gene3D" id="3.30.565.10">
    <property type="entry name" value="Histidine kinase-like ATPase, C-terminal domain"/>
    <property type="match status" value="1"/>
</dbReference>
<dbReference type="EMBL" id="JAIEZQ010000002">
    <property type="protein sequence ID" value="MBY9076073.1"/>
    <property type="molecule type" value="Genomic_DNA"/>
</dbReference>
<dbReference type="RefSeq" id="WP_221025757.1">
    <property type="nucleotide sequence ID" value="NZ_JAIEZQ010000002.1"/>
</dbReference>
<dbReference type="PRINTS" id="PR00344">
    <property type="entry name" value="BCTRLSENSOR"/>
</dbReference>
<evidence type="ECO:0000256" key="3">
    <source>
        <dbReference type="ARBA" id="ARBA00012438"/>
    </source>
</evidence>
<evidence type="ECO:0000256" key="6">
    <source>
        <dbReference type="ARBA" id="ARBA00022777"/>
    </source>
</evidence>
<feature type="domain" description="Histidine kinase" evidence="10">
    <location>
        <begin position="192"/>
        <end position="401"/>
    </location>
</feature>
<keyword evidence="6 11" id="KW-0418">Kinase</keyword>
<comment type="caution">
    <text evidence="11">The sequence shown here is derived from an EMBL/GenBank/DDBJ whole genome shotgun (WGS) entry which is preliminary data.</text>
</comment>
<dbReference type="InterPro" id="IPR029016">
    <property type="entry name" value="GAF-like_dom_sf"/>
</dbReference>
<evidence type="ECO:0000256" key="4">
    <source>
        <dbReference type="ARBA" id="ARBA00022553"/>
    </source>
</evidence>
<dbReference type="InterPro" id="IPR036097">
    <property type="entry name" value="HisK_dim/P_sf"/>
</dbReference>
<evidence type="ECO:0000256" key="5">
    <source>
        <dbReference type="ARBA" id="ARBA00022679"/>
    </source>
</evidence>
<dbReference type="EC" id="2.7.13.3" evidence="3"/>
<dbReference type="Pfam" id="PF02518">
    <property type="entry name" value="HATPase_c"/>
    <property type="match status" value="1"/>
</dbReference>
<comment type="catalytic activity">
    <reaction evidence="1">
        <text>ATP + protein L-histidine = ADP + protein N-phospho-L-histidine.</text>
        <dbReference type="EC" id="2.7.13.3"/>
    </reaction>
</comment>
<evidence type="ECO:0000313" key="11">
    <source>
        <dbReference type="EMBL" id="MBY9076073.1"/>
    </source>
</evidence>
<evidence type="ECO:0000256" key="8">
    <source>
        <dbReference type="ARBA" id="ARBA00039401"/>
    </source>
</evidence>
<evidence type="ECO:0000256" key="9">
    <source>
        <dbReference type="SAM" id="Coils"/>
    </source>
</evidence>
<evidence type="ECO:0000259" key="10">
    <source>
        <dbReference type="PROSITE" id="PS50109"/>
    </source>
</evidence>
<keyword evidence="9" id="KW-0175">Coiled coil</keyword>
<proteinExistence type="predicted"/>
<dbReference type="PANTHER" id="PTHR42878">
    <property type="entry name" value="TWO-COMPONENT HISTIDINE KINASE"/>
    <property type="match status" value="1"/>
</dbReference>
<dbReference type="SMART" id="SM00065">
    <property type="entry name" value="GAF"/>
    <property type="match status" value="1"/>
</dbReference>
<sequence>MDAGQADAARQAGLEQYDVLGKPPSRDLQALVELAAQVCDVPTAAINMITATEQHQVAAAGFDRSICAREDSMCAAVLGEPLPVVVADASADPRFADNPFVTGSLGQVRFYASAPLVTPAGVTVGRLCVFDDEPRVLSVRQHGALLALADRVLDVLELRLRSHQLERSLAELTAARDELKRSNEHLSLFAGQVSHDLRTPLTAILANAEMLSMEPTVVEDEDLAWMVSGIDRAGHRMAAMLEDILAYARVGGDLQSRDTDLGEVVAEVLSDLAPVLDARRADVTVKDLPVVHADTHQLYSVLLNLLANAVKFTADDVVPQVTVAAERRDDVWRVAVTDNGIGVAAERREDMFVLFSRADKRVDGSGIGLATARRVVEAHGGRIGMQAADPQGTTVWFELPA</sequence>
<evidence type="ECO:0000256" key="7">
    <source>
        <dbReference type="ARBA" id="ARBA00023012"/>
    </source>
</evidence>
<dbReference type="Proteomes" id="UP000754710">
    <property type="component" value="Unassembled WGS sequence"/>
</dbReference>
<dbReference type="Pfam" id="PF01590">
    <property type="entry name" value="GAF"/>
    <property type="match status" value="1"/>
</dbReference>
<dbReference type="SMART" id="SM00388">
    <property type="entry name" value="HisKA"/>
    <property type="match status" value="1"/>
</dbReference>
<dbReference type="SMART" id="SM00387">
    <property type="entry name" value="HATPase_c"/>
    <property type="match status" value="1"/>
</dbReference>
<dbReference type="InterPro" id="IPR036890">
    <property type="entry name" value="HATPase_C_sf"/>
</dbReference>
<dbReference type="InterPro" id="IPR003018">
    <property type="entry name" value="GAF"/>
</dbReference>
<evidence type="ECO:0000256" key="2">
    <source>
        <dbReference type="ARBA" id="ARBA00004236"/>
    </source>
</evidence>
<feature type="coiled-coil region" evidence="9">
    <location>
        <begin position="155"/>
        <end position="185"/>
    </location>
</feature>
<accession>A0ABS7RPU5</accession>
<protein>
    <recommendedName>
        <fullName evidence="8">Sensor-like histidine kinase SenX3</fullName>
        <ecNumber evidence="3">2.7.13.3</ecNumber>
    </recommendedName>
</protein>
<evidence type="ECO:0000256" key="1">
    <source>
        <dbReference type="ARBA" id="ARBA00000085"/>
    </source>
</evidence>